<comment type="caution">
    <text evidence="3">The sequence shown here is derived from an EMBL/GenBank/DDBJ whole genome shotgun (WGS) entry which is preliminary data.</text>
</comment>
<evidence type="ECO:0000256" key="1">
    <source>
        <dbReference type="SAM" id="Phobius"/>
    </source>
</evidence>
<name>A0A369BEB6_9BACL</name>
<keyword evidence="4" id="KW-1185">Reference proteome</keyword>
<dbReference type="GO" id="GO:0034220">
    <property type="term" value="P:monoatomic ion transmembrane transport"/>
    <property type="evidence" value="ECO:0007669"/>
    <property type="project" value="UniProtKB-KW"/>
</dbReference>
<feature type="transmembrane region" description="Helical" evidence="1">
    <location>
        <begin position="173"/>
        <end position="196"/>
    </location>
</feature>
<dbReference type="SUPFAM" id="SSF81324">
    <property type="entry name" value="Voltage-gated potassium channels"/>
    <property type="match status" value="1"/>
</dbReference>
<dbReference type="InterPro" id="IPR013099">
    <property type="entry name" value="K_chnl_dom"/>
</dbReference>
<dbReference type="AlphaFoldDB" id="A0A369BEB6"/>
<dbReference type="Gene3D" id="1.10.287.70">
    <property type="match status" value="1"/>
</dbReference>
<feature type="transmembrane region" description="Helical" evidence="1">
    <location>
        <begin position="105"/>
        <end position="123"/>
    </location>
</feature>
<gene>
    <name evidence="3" type="ORF">DFP94_104195</name>
</gene>
<reference evidence="3 4" key="1">
    <citation type="submission" date="2018-07" db="EMBL/GenBank/DDBJ databases">
        <title>Genomic Encyclopedia of Type Strains, Phase III (KMG-III): the genomes of soil and plant-associated and newly described type strains.</title>
        <authorList>
            <person name="Whitman W."/>
        </authorList>
    </citation>
    <scope>NUCLEOTIDE SEQUENCE [LARGE SCALE GENOMIC DNA]</scope>
    <source>
        <strain evidence="3 4">CECT 8333</strain>
    </source>
</reference>
<evidence type="ECO:0000313" key="3">
    <source>
        <dbReference type="EMBL" id="RCX19741.1"/>
    </source>
</evidence>
<keyword evidence="3" id="KW-0406">Ion transport</keyword>
<dbReference type="Proteomes" id="UP000253090">
    <property type="component" value="Unassembled WGS sequence"/>
</dbReference>
<feature type="domain" description="Potassium channel" evidence="2">
    <location>
        <begin position="112"/>
        <end position="196"/>
    </location>
</feature>
<feature type="transmembrane region" description="Helical" evidence="1">
    <location>
        <begin position="143"/>
        <end position="161"/>
    </location>
</feature>
<keyword evidence="1" id="KW-0472">Membrane</keyword>
<accession>A0A369BEB6</accession>
<proteinExistence type="predicted"/>
<feature type="transmembrane region" description="Helical" evidence="1">
    <location>
        <begin position="31"/>
        <end position="50"/>
    </location>
</feature>
<sequence>MQSWILWVNVAALIGLAFLFYALDKRVTSRVILLAPILIYVALSLEDLLGWVDFGSVFQSDAVLRCIILLFVLGSVVFYILYIFRRIADSAVKREVSLKSAVVRISIATLSCIIFFTVVYTSIYKLFKGGSFAGENLGEGTLSQFITFFYFSVATFTTVGYGDVRPVDNTSRLVVVMEIFFSFITVAYALSMIGVFRQIFMKEENPNESDRTLIEELEEDNGVNR</sequence>
<protein>
    <submittedName>
        <fullName evidence="3">Voltage-gated potassium channel</fullName>
    </submittedName>
</protein>
<keyword evidence="3" id="KW-0813">Transport</keyword>
<evidence type="ECO:0000313" key="4">
    <source>
        <dbReference type="Proteomes" id="UP000253090"/>
    </source>
</evidence>
<dbReference type="Pfam" id="PF07885">
    <property type="entry name" value="Ion_trans_2"/>
    <property type="match status" value="1"/>
</dbReference>
<evidence type="ECO:0000259" key="2">
    <source>
        <dbReference type="Pfam" id="PF07885"/>
    </source>
</evidence>
<dbReference type="OrthoDB" id="9785285at2"/>
<keyword evidence="3" id="KW-0407">Ion channel</keyword>
<dbReference type="EMBL" id="QPJW01000004">
    <property type="protein sequence ID" value="RCX19741.1"/>
    <property type="molecule type" value="Genomic_DNA"/>
</dbReference>
<feature type="transmembrane region" description="Helical" evidence="1">
    <location>
        <begin position="62"/>
        <end position="84"/>
    </location>
</feature>
<dbReference type="RefSeq" id="WP_114496989.1">
    <property type="nucleotide sequence ID" value="NZ_QPJW01000004.1"/>
</dbReference>
<organism evidence="3 4">
    <name type="scientific">Fontibacillus phaseoli</name>
    <dbReference type="NCBI Taxonomy" id="1416533"/>
    <lineage>
        <taxon>Bacteria</taxon>
        <taxon>Bacillati</taxon>
        <taxon>Bacillota</taxon>
        <taxon>Bacilli</taxon>
        <taxon>Bacillales</taxon>
        <taxon>Paenibacillaceae</taxon>
        <taxon>Fontibacillus</taxon>
    </lineage>
</organism>
<keyword evidence="1" id="KW-1133">Transmembrane helix</keyword>
<feature type="transmembrane region" description="Helical" evidence="1">
    <location>
        <begin position="6"/>
        <end position="24"/>
    </location>
</feature>
<keyword evidence="1" id="KW-0812">Transmembrane</keyword>